<dbReference type="Proteomes" id="UP001219518">
    <property type="component" value="Unassembled WGS sequence"/>
</dbReference>
<proteinExistence type="predicted"/>
<keyword evidence="2" id="KW-1185">Reference proteome</keyword>
<reference evidence="1" key="1">
    <citation type="submission" date="2021-07" db="EMBL/GenBank/DDBJ databases">
        <authorList>
            <person name="Catto M.A."/>
            <person name="Jacobson A."/>
            <person name="Kennedy G."/>
            <person name="Labadie P."/>
            <person name="Hunt B.G."/>
            <person name="Srinivasan R."/>
        </authorList>
    </citation>
    <scope>NUCLEOTIDE SEQUENCE</scope>
    <source>
        <strain evidence="1">PL_HMW_Pooled</strain>
        <tissue evidence="1">Head</tissue>
    </source>
</reference>
<gene>
    <name evidence="1" type="ORF">KUF71_019547</name>
</gene>
<protein>
    <submittedName>
        <fullName evidence="1">SCAN domain-containing protein 3</fullName>
    </submittedName>
</protein>
<dbReference type="EMBL" id="JAHWGI010000103">
    <property type="protein sequence ID" value="KAK3909524.1"/>
    <property type="molecule type" value="Genomic_DNA"/>
</dbReference>
<dbReference type="PANTHER" id="PTHR37162:SF1">
    <property type="entry name" value="BED-TYPE DOMAIN-CONTAINING PROTEIN"/>
    <property type="match status" value="1"/>
</dbReference>
<dbReference type="InterPro" id="IPR012337">
    <property type="entry name" value="RNaseH-like_sf"/>
</dbReference>
<feature type="non-terminal residue" evidence="1">
    <location>
        <position position="1"/>
    </location>
</feature>
<dbReference type="SUPFAM" id="SSF53098">
    <property type="entry name" value="Ribonuclease H-like"/>
    <property type="match status" value="1"/>
</dbReference>
<organism evidence="1 2">
    <name type="scientific">Frankliniella fusca</name>
    <dbReference type="NCBI Taxonomy" id="407009"/>
    <lineage>
        <taxon>Eukaryota</taxon>
        <taxon>Metazoa</taxon>
        <taxon>Ecdysozoa</taxon>
        <taxon>Arthropoda</taxon>
        <taxon>Hexapoda</taxon>
        <taxon>Insecta</taxon>
        <taxon>Pterygota</taxon>
        <taxon>Neoptera</taxon>
        <taxon>Paraneoptera</taxon>
        <taxon>Thysanoptera</taxon>
        <taxon>Terebrantia</taxon>
        <taxon>Thripoidea</taxon>
        <taxon>Thripidae</taxon>
        <taxon>Frankliniella</taxon>
    </lineage>
</organism>
<reference evidence="1" key="2">
    <citation type="journal article" date="2023" name="BMC Genomics">
        <title>Pest status, molecular evolution, and epigenetic factors derived from the genome assembly of Frankliniella fusca, a thysanopteran phytovirus vector.</title>
        <authorList>
            <person name="Catto M.A."/>
            <person name="Labadie P.E."/>
            <person name="Jacobson A.L."/>
            <person name="Kennedy G.G."/>
            <person name="Srinivasan R."/>
            <person name="Hunt B.G."/>
        </authorList>
    </citation>
    <scope>NUCLEOTIDE SEQUENCE</scope>
    <source>
        <strain evidence="1">PL_HMW_Pooled</strain>
    </source>
</reference>
<name>A0AAE1GV38_9NEOP</name>
<evidence type="ECO:0000313" key="1">
    <source>
        <dbReference type="EMBL" id="KAK3909524.1"/>
    </source>
</evidence>
<comment type="caution">
    <text evidence="1">The sequence shown here is derived from an EMBL/GenBank/DDBJ whole genome shotgun (WGS) entry which is preliminary data.</text>
</comment>
<accession>A0AAE1GV38</accession>
<sequence length="548" mass="62129">MGKGTLPIGIGHLFLWASWEFYPGKKFCDKWLGEDMFKGWVAPVEGNKKYVRCIPCGRNLAAGRSELMRHADTEVHQKNAKGLKGVKNIAEALQQPPRHRRAEEELKEVVKKSEIKISSFYAEHNIAILTADHLVELCKKCFPDSKIAQNMSLDRTKCTAIIQNVLGATEKEDLANDLRNCKLSVLVDESTDKGNTKKMCAVVVCPRTGSLVTQLLELIELDPTDCSAANIFGKFRETLEGYNIPLTNIVGLACDNAPVMVGVHNSFFSRLKEICPWLILLNCICHSAAIAASHACKKLPAKVEALIRRVANYVSGSPKRSAILEEFQEYYHQAQLKMINPSRTRWLVLHPCVVRLLDNKVPLQEFFTLMALEDKKDAEAAELLDLLRNPIIHANLLFLKYTLQYFNKMNALFQTEDIMIHKLKEVSLTYLKQLCQNYMRPNVLPSVVTIDVTHPHFQVPLEEVYLGPGVEEALKDIPLPNDPGKSEIQLVQMRNNEIKTFRLRCLDFYVTQSRNPMIVPMSHGTSRNVMGDISPWRITFHVVFAHFH</sequence>
<evidence type="ECO:0000313" key="2">
    <source>
        <dbReference type="Proteomes" id="UP001219518"/>
    </source>
</evidence>
<dbReference type="PANTHER" id="PTHR37162">
    <property type="entry name" value="HAT FAMILY DIMERISATION DOMAINCONTAINING PROTEIN-RELATED"/>
    <property type="match status" value="1"/>
</dbReference>
<dbReference type="AlphaFoldDB" id="A0AAE1GV38"/>